<sequence>TNAGKIQARSTLTLGAANFDNTSTGDINAGTTRVNVGGVLNNRGVIDGINTELNVGTLNNAGTGRIYGDHLSIGGGTVNNDVEGGVAATIAARTRLDIGVTTLNNREHGLIFSGGDMAIGGYLDGNRIATGWAGSVTNASATIEALG</sequence>
<evidence type="ECO:0008006" key="3">
    <source>
        <dbReference type="Google" id="ProtNLM"/>
    </source>
</evidence>
<gene>
    <name evidence="1" type="ORF">GCN75_28885</name>
</gene>
<organism evidence="1 2">
    <name type="scientific">Janthinobacterium violaceinigrum</name>
    <dbReference type="NCBI Taxonomy" id="2654252"/>
    <lineage>
        <taxon>Bacteria</taxon>
        <taxon>Pseudomonadati</taxon>
        <taxon>Pseudomonadota</taxon>
        <taxon>Betaproteobacteria</taxon>
        <taxon>Burkholderiales</taxon>
        <taxon>Oxalobacteraceae</taxon>
        <taxon>Janthinobacterium</taxon>
    </lineage>
</organism>
<dbReference type="Proteomes" id="UP000468717">
    <property type="component" value="Unassembled WGS sequence"/>
</dbReference>
<evidence type="ECO:0000313" key="1">
    <source>
        <dbReference type="EMBL" id="KAB8057267.1"/>
    </source>
</evidence>
<name>A0A6I1HNC3_9BURK</name>
<proteinExistence type="predicted"/>
<feature type="non-terminal residue" evidence="1">
    <location>
        <position position="1"/>
    </location>
</feature>
<reference evidence="1 2" key="1">
    <citation type="submission" date="2019-10" db="EMBL/GenBank/DDBJ databases">
        <title>Three novel species isolated from a subtropical stream in China.</title>
        <authorList>
            <person name="Lu H."/>
        </authorList>
    </citation>
    <scope>NUCLEOTIDE SEQUENCE [LARGE SCALE GENOMIC DNA]</scope>
    <source>
        <strain evidence="1 2">FT13W</strain>
    </source>
</reference>
<protein>
    <recommendedName>
        <fullName evidence="3">Filamentous hemagglutinin</fullName>
    </recommendedName>
</protein>
<dbReference type="InterPro" id="IPR010069">
    <property type="entry name" value="CdiA_FHA1_rpt"/>
</dbReference>
<feature type="non-terminal residue" evidence="1">
    <location>
        <position position="147"/>
    </location>
</feature>
<dbReference type="RefSeq" id="WP_152285381.1">
    <property type="nucleotide sequence ID" value="NZ_WFLI01000116.1"/>
</dbReference>
<accession>A0A6I1HNC3</accession>
<comment type="caution">
    <text evidence="1">The sequence shown here is derived from an EMBL/GenBank/DDBJ whole genome shotgun (WGS) entry which is preliminary data.</text>
</comment>
<dbReference type="EMBL" id="WFLI01000116">
    <property type="protein sequence ID" value="KAB8057267.1"/>
    <property type="molecule type" value="Genomic_DNA"/>
</dbReference>
<evidence type="ECO:0000313" key="2">
    <source>
        <dbReference type="Proteomes" id="UP000468717"/>
    </source>
</evidence>
<dbReference type="AlphaFoldDB" id="A0A6I1HNC3"/>
<dbReference type="NCBIfam" id="TIGR01731">
    <property type="entry name" value="fil_hemag_20aa"/>
    <property type="match status" value="3"/>
</dbReference>
<keyword evidence="2" id="KW-1185">Reference proteome</keyword>